<organism evidence="1 2">
    <name type="scientific">Helicostylum pulchrum</name>
    <dbReference type="NCBI Taxonomy" id="562976"/>
    <lineage>
        <taxon>Eukaryota</taxon>
        <taxon>Fungi</taxon>
        <taxon>Fungi incertae sedis</taxon>
        <taxon>Mucoromycota</taxon>
        <taxon>Mucoromycotina</taxon>
        <taxon>Mucoromycetes</taxon>
        <taxon>Mucorales</taxon>
        <taxon>Mucorineae</taxon>
        <taxon>Mucoraceae</taxon>
        <taxon>Helicostylum</taxon>
    </lineage>
</organism>
<comment type="caution">
    <text evidence="1">The sequence shown here is derived from an EMBL/GenBank/DDBJ whole genome shotgun (WGS) entry which is preliminary data.</text>
</comment>
<evidence type="ECO:0000313" key="2">
    <source>
        <dbReference type="Proteomes" id="UP001476247"/>
    </source>
</evidence>
<gene>
    <name evidence="1" type="ORF">HPULCUR_006201</name>
</gene>
<protein>
    <submittedName>
        <fullName evidence="1">Uncharacterized protein</fullName>
    </submittedName>
</protein>
<sequence>MQDITKEVFLNIKIWEADKLHSDKLWGSISISTKDAALATLDKYGNVSSWFTDERVIYDG</sequence>
<proteinExistence type="predicted"/>
<reference evidence="1 2" key="1">
    <citation type="submission" date="2024-04" db="EMBL/GenBank/DDBJ databases">
        <title>genome sequences of Mucor flavus KT1a and Helicostylum pulchrum KT1b strains isolation_sourced from the surface of a dry-aged beef.</title>
        <authorList>
            <person name="Toyotome T."/>
            <person name="Hosono M."/>
            <person name="Torimaru M."/>
            <person name="Fukuda K."/>
            <person name="Mikami N."/>
        </authorList>
    </citation>
    <scope>NUCLEOTIDE SEQUENCE [LARGE SCALE GENOMIC DNA]</scope>
    <source>
        <strain evidence="1 2">KT1b</strain>
    </source>
</reference>
<accession>A0ABP9Y1W7</accession>
<name>A0ABP9Y1W7_9FUNG</name>
<dbReference type="Proteomes" id="UP001476247">
    <property type="component" value="Unassembled WGS sequence"/>
</dbReference>
<evidence type="ECO:0000313" key="1">
    <source>
        <dbReference type="EMBL" id="GAA5800763.1"/>
    </source>
</evidence>
<keyword evidence="2" id="KW-1185">Reference proteome</keyword>
<dbReference type="EMBL" id="BAABUJ010000016">
    <property type="protein sequence ID" value="GAA5800763.1"/>
    <property type="molecule type" value="Genomic_DNA"/>
</dbReference>